<dbReference type="InterPro" id="IPR008557">
    <property type="entry name" value="PhoX"/>
</dbReference>
<gene>
    <name evidence="3" type="ORF">E6W36_01465</name>
</gene>
<feature type="domain" description="Ice-binding protein C-terminal" evidence="2">
    <location>
        <begin position="447"/>
        <end position="472"/>
    </location>
</feature>
<protein>
    <submittedName>
        <fullName evidence="3">DUF839 domain-containing protein</fullName>
    </submittedName>
</protein>
<dbReference type="InterPro" id="IPR011042">
    <property type="entry name" value="6-blade_b-propeller_TolB-like"/>
</dbReference>
<dbReference type="SUPFAM" id="SSF63829">
    <property type="entry name" value="Calcium-dependent phosphotriesterase"/>
    <property type="match status" value="1"/>
</dbReference>
<evidence type="ECO:0000313" key="4">
    <source>
        <dbReference type="Proteomes" id="UP000298714"/>
    </source>
</evidence>
<dbReference type="KEGG" id="hgn:E6W36_01465"/>
<dbReference type="NCBIfam" id="TIGR02595">
    <property type="entry name" value="PEP_CTERM"/>
    <property type="match status" value="1"/>
</dbReference>
<keyword evidence="1" id="KW-0732">Signal</keyword>
<feature type="chain" id="PRO_5020889317" evidence="1">
    <location>
        <begin position="21"/>
        <end position="474"/>
    </location>
</feature>
<name>A0A4D7CAM1_9SPHN</name>
<evidence type="ECO:0000259" key="2">
    <source>
        <dbReference type="Pfam" id="PF07589"/>
    </source>
</evidence>
<organism evidence="3 4">
    <name type="scientific">Hankyongella ginsenosidimutans</name>
    <dbReference type="NCBI Taxonomy" id="1763828"/>
    <lineage>
        <taxon>Bacteria</taxon>
        <taxon>Pseudomonadati</taxon>
        <taxon>Pseudomonadota</taxon>
        <taxon>Alphaproteobacteria</taxon>
        <taxon>Sphingomonadales</taxon>
        <taxon>Sphingomonadaceae</taxon>
        <taxon>Hankyongella</taxon>
    </lineage>
</organism>
<dbReference type="PANTHER" id="PTHR35399:SF2">
    <property type="entry name" value="DUF839 DOMAIN-CONTAINING PROTEIN"/>
    <property type="match status" value="1"/>
</dbReference>
<feature type="signal peptide" evidence="1">
    <location>
        <begin position="1"/>
        <end position="20"/>
    </location>
</feature>
<dbReference type="Pfam" id="PF05787">
    <property type="entry name" value="PhoX"/>
    <property type="match status" value="1"/>
</dbReference>
<accession>A0A4D7CAM1</accession>
<evidence type="ECO:0000313" key="3">
    <source>
        <dbReference type="EMBL" id="QCI80483.1"/>
    </source>
</evidence>
<dbReference type="EMBL" id="CP039704">
    <property type="protein sequence ID" value="QCI80483.1"/>
    <property type="molecule type" value="Genomic_DNA"/>
</dbReference>
<evidence type="ECO:0000256" key="1">
    <source>
        <dbReference type="SAM" id="SignalP"/>
    </source>
</evidence>
<keyword evidence="4" id="KW-1185">Reference proteome</keyword>
<dbReference type="AlphaFoldDB" id="A0A4D7CAM1"/>
<dbReference type="Proteomes" id="UP000298714">
    <property type="component" value="Chromosome"/>
</dbReference>
<proteinExistence type="predicted"/>
<dbReference type="Pfam" id="PF07589">
    <property type="entry name" value="PEP-CTERM"/>
    <property type="match status" value="1"/>
</dbReference>
<dbReference type="PANTHER" id="PTHR35399">
    <property type="entry name" value="SLR8030 PROTEIN"/>
    <property type="match status" value="1"/>
</dbReference>
<dbReference type="Gene3D" id="2.120.10.30">
    <property type="entry name" value="TolB, C-terminal domain"/>
    <property type="match status" value="1"/>
</dbReference>
<reference evidence="4" key="1">
    <citation type="submission" date="2019-04" db="EMBL/GenBank/DDBJ databases">
        <title>Complete genome sequence of Sphingomonas sp. W1-2-3.</title>
        <authorList>
            <person name="Im W.T."/>
        </authorList>
    </citation>
    <scope>NUCLEOTIDE SEQUENCE [LARGE SCALE GENOMIC DNA]</scope>
    <source>
        <strain evidence="4">W1-2-3</strain>
    </source>
</reference>
<dbReference type="RefSeq" id="WP_222873540.1">
    <property type="nucleotide sequence ID" value="NZ_CP039704.1"/>
</dbReference>
<dbReference type="InterPro" id="IPR013424">
    <property type="entry name" value="Ice-binding_C"/>
</dbReference>
<sequence length="474" mass="49158">MKLGIAAALAASLMSSTAMAGPVFDALVANGPLAANNDVTRTDTFTTGVGQYNTVARAGGNTGLATPFVTNGAVQQQVIFHVQQPGSTFPANPLIDQLAIDPSRPNFLFTTPEIGASLQGGLYRVDLTAGTSIQISDPNVTGPFSRGDLVRFTDRGTALVAEESGSGGRLFEVLNPFGDPNDPVVANRPITIDRPAIGRLSHEGYSIDKFGNSYVADENFPGGIFRLVPTNPNDPLAGGQLFALRVSGANNVGAADWVALNNPDGTPIAGITDPTVNARQAVADYNAANPNSPISAFNRPEDFELQTLPGGREILYVPTTGDNRIYAIDVTDPAAPSTKIFVDTNTIDAATGLAVGSGFSSPDNIAISAFGDICVTEDIGGSNPVDDIFCAQDADGDGVAEAIVRLGIQTTFAAEPTGILFDPLNPFRLFVNTQHADGGRDFISVFSVPEPGTLGVLGAGAALAGIAAGRRRRR</sequence>